<evidence type="ECO:0000256" key="3">
    <source>
        <dbReference type="ARBA" id="ARBA00022636"/>
    </source>
</evidence>
<dbReference type="SUPFAM" id="SSF55073">
    <property type="entry name" value="Nucleotide cyclase"/>
    <property type="match status" value="1"/>
</dbReference>
<dbReference type="SMART" id="SM00091">
    <property type="entry name" value="PAS"/>
    <property type="match status" value="1"/>
</dbReference>
<dbReference type="NCBIfam" id="TIGR00254">
    <property type="entry name" value="GGDEF"/>
    <property type="match status" value="1"/>
</dbReference>
<protein>
    <recommendedName>
        <fullName evidence="2">cyclic-guanylate-specific phosphodiesterase</fullName>
        <ecNumber evidence="2">3.1.4.52</ecNumber>
    </recommendedName>
</protein>
<dbReference type="InterPro" id="IPR001633">
    <property type="entry name" value="EAL_dom"/>
</dbReference>
<dbReference type="EC" id="3.1.4.52" evidence="2"/>
<accession>A0A1T1HFI9</accession>
<dbReference type="InterPro" id="IPR043128">
    <property type="entry name" value="Rev_trsase/Diguanyl_cyclase"/>
</dbReference>
<sequence length="805" mass="91173">MFDLKKSALHKRLSYRQAKFTVIVALLLGLIFSGIQIAIDISHSRESMDDKVQQVIYLVEESAVQAAYNIDKDLAERVVKGLINHAYIHFAQIRLDDNSVLATSDTPTYDDSVMSQIMEKDRRSYAVPLVTVFEESPVGTLIVETDPEALSHDIFDRGVVILSTGFLRNVLLAVCLFFVFHTLISRPLTRLSDSLILLKKKHHADQQIPRLKGHTDDELGFLVDSFNELWNSRNQAEEALRSSEQFNRDVMNSIGDMLIICEADFCIYNANHNAFQTLGFSKEDLVGSNMRNLFSTAQLPKPLAALTSDTDLIHEVSLEGQLVSLKGHLIPVEIKARRIELNGKTYILALSRDISLRKEQEARIHHLAYFDSLTSLPNRSHFLDRMHQVQSKSLQHNMYSALLFIDLDRFKNINDSLGHDVGDKLLIVVASRLKEMMREEDTVARLGGDEFVVVLPELAEQQEPAALSAQRITNRILEVMAKPFHIDQHILHISASIGIRLFPDDDNDIKNIVKQADTALYRAKSNGKNTFHFYRPSMQLLADQHLAMERALHTALEHNEFYLHYQPQVDHNFSIIGTEALIRWQHPEQGFVPPDQFIGLTEETGLIIPIGCWVLQQACTQLAQWQEQKLCPPHFRMAVNISAKQFDHPQFLNMLSDVINRTGVDPNKLELELTESLLVKNMDATIIRMDAIRAMGIALSIDDFGTGYSSLKYLKQMPINQLKIDKSFVMDLLTDANDRAITETIIAMASHLQMDIIAEGVEDAAIMDLLVRLGCKHFQGYYFSRPVSAENCSQLLQVQKLPLGS</sequence>
<dbReference type="SUPFAM" id="SSF141868">
    <property type="entry name" value="EAL domain-like"/>
    <property type="match status" value="1"/>
</dbReference>
<comment type="catalytic activity">
    <reaction evidence="4">
        <text>3',3'-c-di-GMP + H2O = 5'-phosphoguanylyl(3'-&gt;5')guanosine + H(+)</text>
        <dbReference type="Rhea" id="RHEA:24902"/>
        <dbReference type="ChEBI" id="CHEBI:15377"/>
        <dbReference type="ChEBI" id="CHEBI:15378"/>
        <dbReference type="ChEBI" id="CHEBI:58754"/>
        <dbReference type="ChEBI" id="CHEBI:58805"/>
        <dbReference type="EC" id="3.1.4.52"/>
    </reaction>
    <physiologicalReaction direction="left-to-right" evidence="4">
        <dbReference type="Rhea" id="RHEA:24903"/>
    </physiologicalReaction>
</comment>
<dbReference type="InterPro" id="IPR000160">
    <property type="entry name" value="GGDEF_dom"/>
</dbReference>
<proteinExistence type="predicted"/>
<dbReference type="Gene3D" id="6.10.340.10">
    <property type="match status" value="1"/>
</dbReference>
<dbReference type="SUPFAM" id="SSF55785">
    <property type="entry name" value="PYP-like sensor domain (PAS domain)"/>
    <property type="match status" value="1"/>
</dbReference>
<keyword evidence="10" id="KW-1185">Reference proteome</keyword>
<dbReference type="STRING" id="966.BTA35_0203005"/>
<keyword evidence="5" id="KW-1133">Transmembrane helix</keyword>
<dbReference type="FunFam" id="3.30.70.270:FF:000001">
    <property type="entry name" value="Diguanylate cyclase domain protein"/>
    <property type="match status" value="1"/>
</dbReference>
<dbReference type="InterPro" id="IPR052155">
    <property type="entry name" value="Biofilm_reg_signaling"/>
</dbReference>
<dbReference type="InterPro" id="IPR035965">
    <property type="entry name" value="PAS-like_dom_sf"/>
</dbReference>
<evidence type="ECO:0000256" key="4">
    <source>
        <dbReference type="ARBA" id="ARBA00051114"/>
    </source>
</evidence>
<keyword evidence="3" id="KW-0973">c-di-GMP</keyword>
<dbReference type="CDD" id="cd00130">
    <property type="entry name" value="PAS"/>
    <property type="match status" value="1"/>
</dbReference>
<evidence type="ECO:0000256" key="2">
    <source>
        <dbReference type="ARBA" id="ARBA00012282"/>
    </source>
</evidence>
<evidence type="ECO:0000259" key="7">
    <source>
        <dbReference type="PROSITE" id="PS50883"/>
    </source>
</evidence>
<dbReference type="GO" id="GO:0071111">
    <property type="term" value="F:cyclic-guanylate-specific phosphodiesterase activity"/>
    <property type="evidence" value="ECO:0007669"/>
    <property type="project" value="UniProtKB-EC"/>
</dbReference>
<dbReference type="InterPro" id="IPR029787">
    <property type="entry name" value="Nucleotide_cyclase"/>
</dbReference>
<feature type="domain" description="PAS" evidence="6">
    <location>
        <begin position="243"/>
        <end position="290"/>
    </location>
</feature>
<keyword evidence="5" id="KW-0812">Transmembrane</keyword>
<dbReference type="FunFam" id="3.20.20.450:FF:000001">
    <property type="entry name" value="Cyclic di-GMP phosphodiesterase yahA"/>
    <property type="match status" value="1"/>
</dbReference>
<organism evidence="9 10">
    <name type="scientific">Oceanospirillum linum</name>
    <dbReference type="NCBI Taxonomy" id="966"/>
    <lineage>
        <taxon>Bacteria</taxon>
        <taxon>Pseudomonadati</taxon>
        <taxon>Pseudomonadota</taxon>
        <taxon>Gammaproteobacteria</taxon>
        <taxon>Oceanospirillales</taxon>
        <taxon>Oceanospirillaceae</taxon>
        <taxon>Oceanospirillum</taxon>
    </lineage>
</organism>
<dbReference type="Gene3D" id="3.20.20.450">
    <property type="entry name" value="EAL domain"/>
    <property type="match status" value="1"/>
</dbReference>
<dbReference type="Gene3D" id="3.30.70.270">
    <property type="match status" value="1"/>
</dbReference>
<feature type="domain" description="GGDEF" evidence="8">
    <location>
        <begin position="398"/>
        <end position="536"/>
    </location>
</feature>
<dbReference type="InterPro" id="IPR000014">
    <property type="entry name" value="PAS"/>
</dbReference>
<dbReference type="CDD" id="cd01948">
    <property type="entry name" value="EAL"/>
    <property type="match status" value="1"/>
</dbReference>
<evidence type="ECO:0000313" key="9">
    <source>
        <dbReference type="EMBL" id="OOV88490.1"/>
    </source>
</evidence>
<dbReference type="SMART" id="SM00052">
    <property type="entry name" value="EAL"/>
    <property type="match status" value="1"/>
</dbReference>
<dbReference type="PROSITE" id="PS50883">
    <property type="entry name" value="EAL"/>
    <property type="match status" value="1"/>
</dbReference>
<dbReference type="PROSITE" id="PS50887">
    <property type="entry name" value="GGDEF"/>
    <property type="match status" value="1"/>
</dbReference>
<gene>
    <name evidence="9" type="ORF">BTA35_0203005</name>
</gene>
<dbReference type="Pfam" id="PF13426">
    <property type="entry name" value="PAS_9"/>
    <property type="match status" value="1"/>
</dbReference>
<comment type="cofactor">
    <cofactor evidence="1">
        <name>Mg(2+)</name>
        <dbReference type="ChEBI" id="CHEBI:18420"/>
    </cofactor>
</comment>
<comment type="caution">
    <text evidence="9">The sequence shown here is derived from an EMBL/GenBank/DDBJ whole genome shotgun (WGS) entry which is preliminary data.</text>
</comment>
<dbReference type="Gene3D" id="3.30.450.20">
    <property type="entry name" value="PAS domain"/>
    <property type="match status" value="1"/>
</dbReference>
<dbReference type="NCBIfam" id="TIGR00229">
    <property type="entry name" value="sensory_box"/>
    <property type="match status" value="1"/>
</dbReference>
<dbReference type="Proteomes" id="UP000190064">
    <property type="component" value="Unassembled WGS sequence"/>
</dbReference>
<dbReference type="SMART" id="SM00267">
    <property type="entry name" value="GGDEF"/>
    <property type="match status" value="1"/>
</dbReference>
<dbReference type="PANTHER" id="PTHR44757">
    <property type="entry name" value="DIGUANYLATE CYCLASE DGCP"/>
    <property type="match status" value="1"/>
</dbReference>
<evidence type="ECO:0000313" key="10">
    <source>
        <dbReference type="Proteomes" id="UP000190064"/>
    </source>
</evidence>
<dbReference type="InterPro" id="IPR035919">
    <property type="entry name" value="EAL_sf"/>
</dbReference>
<evidence type="ECO:0000259" key="6">
    <source>
        <dbReference type="PROSITE" id="PS50112"/>
    </source>
</evidence>
<dbReference type="GO" id="GO:0071732">
    <property type="term" value="P:cellular response to nitric oxide"/>
    <property type="evidence" value="ECO:0007669"/>
    <property type="project" value="UniProtKB-ARBA"/>
</dbReference>
<dbReference type="PANTHER" id="PTHR44757:SF2">
    <property type="entry name" value="BIOFILM ARCHITECTURE MAINTENANCE PROTEIN MBAA"/>
    <property type="match status" value="1"/>
</dbReference>
<keyword evidence="5" id="KW-0472">Membrane</keyword>
<dbReference type="PROSITE" id="PS50112">
    <property type="entry name" value="PAS"/>
    <property type="match status" value="1"/>
</dbReference>
<dbReference type="Pfam" id="PF00990">
    <property type="entry name" value="GGDEF"/>
    <property type="match status" value="1"/>
</dbReference>
<reference evidence="9" key="1">
    <citation type="submission" date="2017-02" db="EMBL/GenBank/DDBJ databases">
        <title>Draft Genome Sequence of the Salt Water Bacterium Oceanospirillum linum ATCC 11336.</title>
        <authorList>
            <person name="Trachtenberg A.M."/>
            <person name="Carney J.G."/>
            <person name="Linnane J.D."/>
            <person name="Rheaume B.A."/>
            <person name="Pitts N.L."/>
            <person name="Mykles D.L."/>
            <person name="Maclea K.S."/>
        </authorList>
    </citation>
    <scope>NUCLEOTIDE SEQUENCE [LARGE SCALE GENOMIC DNA]</scope>
    <source>
        <strain evidence="9">ATCC 11336</strain>
    </source>
</reference>
<dbReference type="Pfam" id="PF00563">
    <property type="entry name" value="EAL"/>
    <property type="match status" value="1"/>
</dbReference>
<feature type="transmembrane region" description="Helical" evidence="5">
    <location>
        <begin position="20"/>
        <end position="39"/>
    </location>
</feature>
<dbReference type="CDD" id="cd01949">
    <property type="entry name" value="GGDEF"/>
    <property type="match status" value="1"/>
</dbReference>
<dbReference type="AlphaFoldDB" id="A0A1T1HFI9"/>
<evidence type="ECO:0000259" key="8">
    <source>
        <dbReference type="PROSITE" id="PS50887"/>
    </source>
</evidence>
<dbReference type="EMBL" id="MTSD02000001">
    <property type="protein sequence ID" value="OOV88490.1"/>
    <property type="molecule type" value="Genomic_DNA"/>
</dbReference>
<feature type="domain" description="EAL" evidence="7">
    <location>
        <begin position="545"/>
        <end position="800"/>
    </location>
</feature>
<evidence type="ECO:0000256" key="5">
    <source>
        <dbReference type="SAM" id="Phobius"/>
    </source>
</evidence>
<evidence type="ECO:0000256" key="1">
    <source>
        <dbReference type="ARBA" id="ARBA00001946"/>
    </source>
</evidence>
<name>A0A1T1HFI9_OCELI</name>